<feature type="compositionally biased region" description="Low complexity" evidence="1">
    <location>
        <begin position="54"/>
        <end position="63"/>
    </location>
</feature>
<evidence type="ECO:0000313" key="3">
    <source>
        <dbReference type="EMBL" id="KZE50980.1"/>
    </source>
</evidence>
<feature type="compositionally biased region" description="Polar residues" evidence="1">
    <location>
        <begin position="209"/>
        <end position="220"/>
    </location>
</feature>
<keyword evidence="2" id="KW-0732">Signal</keyword>
<feature type="region of interest" description="Disordered" evidence="1">
    <location>
        <begin position="254"/>
        <end position="277"/>
    </location>
</feature>
<feature type="region of interest" description="Disordered" evidence="1">
    <location>
        <begin position="163"/>
        <end position="226"/>
    </location>
</feature>
<proteinExistence type="predicted"/>
<feature type="compositionally biased region" description="Low complexity" evidence="1">
    <location>
        <begin position="170"/>
        <end position="179"/>
    </location>
</feature>
<reference evidence="4" key="1">
    <citation type="submission" date="2016-01" db="EMBL/GenBank/DDBJ databases">
        <title>Whole genome sequencing of Bhargavaea cecembensis T14.</title>
        <authorList>
            <person name="Hong K.W."/>
        </authorList>
    </citation>
    <scope>NUCLEOTIDE SEQUENCE [LARGE SCALE GENOMIC DNA]</scope>
    <source>
        <strain evidence="4">M19</strain>
    </source>
</reference>
<protein>
    <recommendedName>
        <fullName evidence="5">YHYH domain-containing protein</fullName>
    </recommendedName>
</protein>
<feature type="compositionally biased region" description="Basic and acidic residues" evidence="1">
    <location>
        <begin position="263"/>
        <end position="277"/>
    </location>
</feature>
<dbReference type="EMBL" id="LQQY01000009">
    <property type="protein sequence ID" value="KZE50980.1"/>
    <property type="molecule type" value="Genomic_DNA"/>
</dbReference>
<feature type="chain" id="PRO_5007827938" description="YHYH domain-containing protein" evidence="2">
    <location>
        <begin position="23"/>
        <end position="414"/>
    </location>
</feature>
<feature type="region of interest" description="Disordered" evidence="1">
    <location>
        <begin position="54"/>
        <end position="80"/>
    </location>
</feature>
<feature type="signal peptide" evidence="2">
    <location>
        <begin position="1"/>
        <end position="22"/>
    </location>
</feature>
<evidence type="ECO:0000256" key="2">
    <source>
        <dbReference type="SAM" id="SignalP"/>
    </source>
</evidence>
<dbReference type="RefSeq" id="WP_063190922.1">
    <property type="nucleotide sequence ID" value="NZ_JBLGCT010000001.1"/>
</dbReference>
<accession>A0A161TIF7</accession>
<feature type="compositionally biased region" description="Basic and acidic residues" evidence="1">
    <location>
        <begin position="187"/>
        <end position="207"/>
    </location>
</feature>
<evidence type="ECO:0000256" key="1">
    <source>
        <dbReference type="SAM" id="MobiDB-lite"/>
    </source>
</evidence>
<sequence>MIKKVVFITMLLSLTFGTMALAHSGRTDANGGHNCSEKSKAKGLCTGYHYHNGGSTSNGSSESKPAASQPAPAVKRDKDCSDFGSYDEVVEYWNAMGYSATNDPENLDGWGNGVVDDGIPCEAPSGYDRTKINNSPEQVQYNQDQADIATGIEQGIAQGKEDGYEEIDSDSASAKGSDAYKQGYETGYDKGYEEGKSRIDKEKKEANKNGYNDGQQNDSLQVPDKYSNHKGLKLSYEEGFNKALTERLEADKKKFNEQGYNDGKVDKHSPPSDKDQEIITSYEEGYTKAQEELKKEYQEKGFEAAFKQVKYKSPEYENDKFTAWFKEGFNSNQKVKEIQDAGYELGKQGEKLSIPSKYSKGENIFAHYYKQGYKEYEEYERSKKATQSAVAGGSGILVLGWLGRRFYVAKKMIG</sequence>
<comment type="caution">
    <text evidence="3">The sequence shown here is derived from an EMBL/GenBank/DDBJ whole genome shotgun (WGS) entry which is preliminary data.</text>
</comment>
<evidence type="ECO:0000313" key="4">
    <source>
        <dbReference type="Proteomes" id="UP000076510"/>
    </source>
</evidence>
<dbReference type="AlphaFoldDB" id="A0A161TIF7"/>
<dbReference type="Proteomes" id="UP000076510">
    <property type="component" value="Unassembled WGS sequence"/>
</dbReference>
<evidence type="ECO:0008006" key="5">
    <source>
        <dbReference type="Google" id="ProtNLM"/>
    </source>
</evidence>
<organism evidence="3 4">
    <name type="scientific">Rossellomorea marisflavi</name>
    <dbReference type="NCBI Taxonomy" id="189381"/>
    <lineage>
        <taxon>Bacteria</taxon>
        <taxon>Bacillati</taxon>
        <taxon>Bacillota</taxon>
        <taxon>Bacilli</taxon>
        <taxon>Bacillales</taxon>
        <taxon>Bacillaceae</taxon>
        <taxon>Rossellomorea</taxon>
    </lineage>
</organism>
<gene>
    <name evidence="3" type="ORF">AV649_16545</name>
</gene>
<dbReference type="NCBIfam" id="NF033223">
    <property type="entry name" value="YHYH_alt"/>
    <property type="match status" value="1"/>
</dbReference>
<name>A0A161TIF7_9BACI</name>
<dbReference type="InterPro" id="IPR047773">
    <property type="entry name" value="YHYH_dom_bact"/>
</dbReference>